<evidence type="ECO:0000256" key="4">
    <source>
        <dbReference type="ARBA" id="ARBA00022670"/>
    </source>
</evidence>
<dbReference type="PANTHER" id="PTHR43806:SF65">
    <property type="entry name" value="SERINE PROTEASE APRX"/>
    <property type="match status" value="1"/>
</dbReference>
<dbReference type="InterPro" id="IPR050131">
    <property type="entry name" value="Peptidase_S8_subtilisin-like"/>
</dbReference>
<keyword evidence="3" id="KW-0964">Secreted</keyword>
<evidence type="ECO:0000256" key="6">
    <source>
        <dbReference type="ARBA" id="ARBA00022801"/>
    </source>
</evidence>
<feature type="active site" description="Charge relay system" evidence="8 9">
    <location>
        <position position="170"/>
    </location>
</feature>
<protein>
    <submittedName>
        <fullName evidence="13">Minor extracellular protease vpr</fullName>
    </submittedName>
</protein>
<dbReference type="InterPro" id="IPR023827">
    <property type="entry name" value="Peptidase_S8_Asp-AS"/>
</dbReference>
<dbReference type="InterPro" id="IPR003137">
    <property type="entry name" value="PA_domain"/>
</dbReference>
<dbReference type="InterPro" id="IPR000209">
    <property type="entry name" value="Peptidase_S8/S53_dom"/>
</dbReference>
<evidence type="ECO:0000256" key="10">
    <source>
        <dbReference type="RuleBase" id="RU003355"/>
    </source>
</evidence>
<dbReference type="RefSeq" id="WP_146938441.1">
    <property type="nucleotide sequence ID" value="NZ_BJXW01000028.1"/>
</dbReference>
<evidence type="ECO:0000259" key="12">
    <source>
        <dbReference type="Pfam" id="PF02225"/>
    </source>
</evidence>
<dbReference type="PROSITE" id="PS51892">
    <property type="entry name" value="SUBTILASE"/>
    <property type="match status" value="1"/>
</dbReference>
<dbReference type="PANTHER" id="PTHR43806">
    <property type="entry name" value="PEPTIDASE S8"/>
    <property type="match status" value="1"/>
</dbReference>
<dbReference type="Gene3D" id="3.40.50.200">
    <property type="entry name" value="Peptidase S8/S53 domain"/>
    <property type="match status" value="1"/>
</dbReference>
<evidence type="ECO:0000256" key="7">
    <source>
        <dbReference type="ARBA" id="ARBA00022825"/>
    </source>
</evidence>
<evidence type="ECO:0000256" key="8">
    <source>
        <dbReference type="PIRSR" id="PIRSR615500-1"/>
    </source>
</evidence>
<comment type="similarity">
    <text evidence="1 9 10">Belongs to the peptidase S8 family.</text>
</comment>
<dbReference type="SUPFAM" id="SSF52743">
    <property type="entry name" value="Subtilisin-like"/>
    <property type="match status" value="1"/>
</dbReference>
<evidence type="ECO:0000256" key="1">
    <source>
        <dbReference type="ARBA" id="ARBA00011073"/>
    </source>
</evidence>
<dbReference type="InterPro" id="IPR023828">
    <property type="entry name" value="Peptidase_S8_Ser-AS"/>
</dbReference>
<dbReference type="PROSITE" id="PS00136">
    <property type="entry name" value="SUBTILASE_ASP"/>
    <property type="match status" value="1"/>
</dbReference>
<keyword evidence="5" id="KW-0732">Signal</keyword>
<dbReference type="InterPro" id="IPR046450">
    <property type="entry name" value="PA_dom_sf"/>
</dbReference>
<comment type="caution">
    <text evidence="13">The sequence shown here is derived from an EMBL/GenBank/DDBJ whole genome shotgun (WGS) entry which is preliminary data.</text>
</comment>
<evidence type="ECO:0000256" key="9">
    <source>
        <dbReference type="PROSITE-ProRule" id="PRU01240"/>
    </source>
</evidence>
<evidence type="ECO:0000313" key="14">
    <source>
        <dbReference type="Proteomes" id="UP000321491"/>
    </source>
</evidence>
<dbReference type="GO" id="GO:0004252">
    <property type="term" value="F:serine-type endopeptidase activity"/>
    <property type="evidence" value="ECO:0007669"/>
    <property type="project" value="UniProtKB-UniRule"/>
</dbReference>
<sequence length="726" mass="81036">MFRLISFIFLFGSILHFPNDKNEQPIQTEDEAIIIETNGEPKKHKEYIETYYPAIKVVQVYEKIFTGLALKAHPDKLQPIGQLEFVKNIHPVKTYQLSPELKETMVRIKQESLENNTSYTGKGVKIAVIDTGIDYKHPDLKANYKGGYDLVDLDSDPMETGVKEGIPTSHGTHVAGIIGANGHIKGVAPDADIYAYRALGPGGVGTSIQVIAAIEHAIKDDVDIINLSLGNTVNGPDYPTSQAVNKAVELGKLVVIANGNSGPQSWTVGAPATASKAIAVGAYQPATKTPYLYYWKEKKTIPLQLLLNSPPWNLNKSYPVIHTTLQEEIQLHGKIALIPRGDRSFYDLAKQAEQNGAVAVLIYNNEPGPFQGALQGNERINIPVASLSQQIGEWLKETTTQDNLWLETQYQTYSEQITPFSSRGPVTVNWQIKPNIVAPGKGIVSTVPNGYAAYDGTSMAAPFISGVLALMKEAHPNWTNEQIQNALLTNARPLLTHRKRHINPSLQGNGLVQVDKAIDAQTIIYEPYLAFGKTDEPNFRKQQTITIENKTNKPKTYSFIIPKKERGVRFQLPKAFILQGGEKKQLTLKLNLQSLLVKEGIHEGYIQLKEGEEIYHLPYMFIHKTADYPKTSGFEFTLKPFDTDTFLYRLYVTSKEVEEVNITLYDADSLIFKQHLLTIKPVRQGINKGQLNRQKIKKPGLYRALITLRLTDGTYENSETEVYITP</sequence>
<dbReference type="PROSITE" id="PS00138">
    <property type="entry name" value="SUBTILASE_SER"/>
    <property type="match status" value="1"/>
</dbReference>
<dbReference type="AlphaFoldDB" id="A0A511V213"/>
<evidence type="ECO:0000256" key="2">
    <source>
        <dbReference type="ARBA" id="ARBA00022512"/>
    </source>
</evidence>
<evidence type="ECO:0000256" key="5">
    <source>
        <dbReference type="ARBA" id="ARBA00022729"/>
    </source>
</evidence>
<keyword evidence="6 9" id="KW-0378">Hydrolase</keyword>
<gene>
    <name evidence="13" type="primary">vpr</name>
    <name evidence="13" type="ORF">CQU01_23090</name>
</gene>
<dbReference type="InterPro" id="IPR022398">
    <property type="entry name" value="Peptidase_S8_His-AS"/>
</dbReference>
<feature type="active site" description="Charge relay system" evidence="8 9">
    <location>
        <position position="458"/>
    </location>
</feature>
<feature type="domain" description="PA" evidence="12">
    <location>
        <begin position="327"/>
        <end position="395"/>
    </location>
</feature>
<keyword evidence="4 9" id="KW-0645">Protease</keyword>
<evidence type="ECO:0000313" key="13">
    <source>
        <dbReference type="EMBL" id="GEN32071.1"/>
    </source>
</evidence>
<keyword evidence="14" id="KW-1185">Reference proteome</keyword>
<dbReference type="GO" id="GO:0006508">
    <property type="term" value="P:proteolysis"/>
    <property type="evidence" value="ECO:0007669"/>
    <property type="project" value="UniProtKB-KW"/>
</dbReference>
<dbReference type="Pfam" id="PF02225">
    <property type="entry name" value="PA"/>
    <property type="match status" value="1"/>
</dbReference>
<dbReference type="InterPro" id="IPR034213">
    <property type="entry name" value="S8_Vpr-like"/>
</dbReference>
<dbReference type="PROSITE" id="PS00137">
    <property type="entry name" value="SUBTILASE_HIS"/>
    <property type="match status" value="1"/>
</dbReference>
<dbReference type="Proteomes" id="UP000321491">
    <property type="component" value="Unassembled WGS sequence"/>
</dbReference>
<dbReference type="Gene3D" id="3.50.30.30">
    <property type="match status" value="1"/>
</dbReference>
<dbReference type="InterPro" id="IPR036852">
    <property type="entry name" value="Peptidase_S8/S53_dom_sf"/>
</dbReference>
<dbReference type="PRINTS" id="PR00723">
    <property type="entry name" value="SUBTILISIN"/>
</dbReference>
<reference evidence="13 14" key="1">
    <citation type="submission" date="2019-07" db="EMBL/GenBank/DDBJ databases">
        <title>Whole genome shotgun sequence of Cerasibacillus quisquiliarum NBRC 102429.</title>
        <authorList>
            <person name="Hosoyama A."/>
            <person name="Uohara A."/>
            <person name="Ohji S."/>
            <person name="Ichikawa N."/>
        </authorList>
    </citation>
    <scope>NUCLEOTIDE SEQUENCE [LARGE SCALE GENOMIC DNA]</scope>
    <source>
        <strain evidence="13 14">NBRC 102429</strain>
    </source>
</reference>
<name>A0A511V213_9BACI</name>
<feature type="domain" description="Peptidase S8/S53" evidence="11">
    <location>
        <begin position="121"/>
        <end position="510"/>
    </location>
</feature>
<dbReference type="InterPro" id="IPR015500">
    <property type="entry name" value="Peptidase_S8_subtilisin-rel"/>
</dbReference>
<feature type="active site" description="Charge relay system" evidence="8 9">
    <location>
        <position position="130"/>
    </location>
</feature>
<evidence type="ECO:0000256" key="3">
    <source>
        <dbReference type="ARBA" id="ARBA00022525"/>
    </source>
</evidence>
<organism evidence="13 14">
    <name type="scientific">Cerasibacillus quisquiliarum</name>
    <dbReference type="NCBI Taxonomy" id="227865"/>
    <lineage>
        <taxon>Bacteria</taxon>
        <taxon>Bacillati</taxon>
        <taxon>Bacillota</taxon>
        <taxon>Bacilli</taxon>
        <taxon>Bacillales</taxon>
        <taxon>Bacillaceae</taxon>
        <taxon>Cerasibacillus</taxon>
    </lineage>
</organism>
<dbReference type="SUPFAM" id="SSF52025">
    <property type="entry name" value="PA domain"/>
    <property type="match status" value="1"/>
</dbReference>
<dbReference type="OrthoDB" id="9798386at2"/>
<keyword evidence="7 9" id="KW-0720">Serine protease</keyword>
<evidence type="ECO:0000259" key="11">
    <source>
        <dbReference type="Pfam" id="PF00082"/>
    </source>
</evidence>
<dbReference type="CDD" id="cd07474">
    <property type="entry name" value="Peptidases_S8_subtilisin_Vpr-like"/>
    <property type="match status" value="1"/>
</dbReference>
<dbReference type="EMBL" id="BJXW01000028">
    <property type="protein sequence ID" value="GEN32071.1"/>
    <property type="molecule type" value="Genomic_DNA"/>
</dbReference>
<keyword evidence="2" id="KW-0134">Cell wall</keyword>
<accession>A0A511V213</accession>
<dbReference type="Pfam" id="PF00082">
    <property type="entry name" value="Peptidase_S8"/>
    <property type="match status" value="1"/>
</dbReference>
<proteinExistence type="inferred from homology"/>